<accession>A0ABT7Q1L3</accession>
<dbReference type="RefSeq" id="WP_290019161.1">
    <property type="nucleotide sequence ID" value="NZ_JAOPLL010000008.1"/>
</dbReference>
<reference evidence="1" key="1">
    <citation type="submission" date="2024-05" db="EMBL/GenBank/DDBJ databases">
        <title>WGS of Aeromonas isolates.</title>
        <authorList>
            <person name="Lee H."/>
        </authorList>
    </citation>
    <scope>NUCLEOTIDE SEQUENCE</scope>
    <source>
        <strain evidence="1">SU58-3</strain>
    </source>
</reference>
<gene>
    <name evidence="1" type="ORF">OB935_15220</name>
</gene>
<keyword evidence="2" id="KW-1185">Reference proteome</keyword>
<evidence type="ECO:0000313" key="2">
    <source>
        <dbReference type="Proteomes" id="UP001168107"/>
    </source>
</evidence>
<name>A0ABT7Q1L3_9GAMM</name>
<proteinExistence type="predicted"/>
<dbReference type="EMBL" id="JAOPLL010000008">
    <property type="protein sequence ID" value="MDM5073180.1"/>
    <property type="molecule type" value="Genomic_DNA"/>
</dbReference>
<comment type="caution">
    <text evidence="1">The sequence shown here is derived from an EMBL/GenBank/DDBJ whole genome shotgun (WGS) entry which is preliminary data.</text>
</comment>
<evidence type="ECO:0000313" key="1">
    <source>
        <dbReference type="EMBL" id="MDM5073180.1"/>
    </source>
</evidence>
<protein>
    <submittedName>
        <fullName evidence="1">Uncharacterized protein</fullName>
    </submittedName>
</protein>
<sequence length="67" mass="7635">MRKSPYSIPQPAWTHIHLLSGLKGREVSRCDGEVVIQSEKGWAMPYDEDQLHLFWAPLARDSQGENA</sequence>
<organism evidence="1 2">
    <name type="scientific">Aeromonas bestiarum</name>
    <dbReference type="NCBI Taxonomy" id="105751"/>
    <lineage>
        <taxon>Bacteria</taxon>
        <taxon>Pseudomonadati</taxon>
        <taxon>Pseudomonadota</taxon>
        <taxon>Gammaproteobacteria</taxon>
        <taxon>Aeromonadales</taxon>
        <taxon>Aeromonadaceae</taxon>
        <taxon>Aeromonas</taxon>
    </lineage>
</organism>
<dbReference type="Proteomes" id="UP001168107">
    <property type="component" value="Unassembled WGS sequence"/>
</dbReference>